<dbReference type="GeneID" id="19418342"/>
<organism evidence="3 4">
    <name type="scientific">Trametes versicolor (strain FP-101664)</name>
    <name type="common">White-rot fungus</name>
    <name type="synonym">Coriolus versicolor</name>
    <dbReference type="NCBI Taxonomy" id="717944"/>
    <lineage>
        <taxon>Eukaryota</taxon>
        <taxon>Fungi</taxon>
        <taxon>Dikarya</taxon>
        <taxon>Basidiomycota</taxon>
        <taxon>Agaricomycotina</taxon>
        <taxon>Agaricomycetes</taxon>
        <taxon>Polyporales</taxon>
        <taxon>Polyporaceae</taxon>
        <taxon>Trametes</taxon>
    </lineage>
</organism>
<feature type="domain" description="NADP-dependent oxidoreductase" evidence="2">
    <location>
        <begin position="17"/>
        <end position="308"/>
    </location>
</feature>
<keyword evidence="4" id="KW-1185">Reference proteome</keyword>
<gene>
    <name evidence="3" type="ORF">TRAVEDRAFT_61602</name>
</gene>
<dbReference type="KEGG" id="tvs:TRAVEDRAFT_61602"/>
<protein>
    <submittedName>
        <fullName evidence="3">Aldo/keto reductase</fullName>
    </submittedName>
</protein>
<reference evidence="4" key="1">
    <citation type="journal article" date="2012" name="Science">
        <title>The Paleozoic origin of enzymatic lignin decomposition reconstructed from 31 fungal genomes.</title>
        <authorList>
            <person name="Floudas D."/>
            <person name="Binder M."/>
            <person name="Riley R."/>
            <person name="Barry K."/>
            <person name="Blanchette R.A."/>
            <person name="Henrissat B."/>
            <person name="Martinez A.T."/>
            <person name="Otillar R."/>
            <person name="Spatafora J.W."/>
            <person name="Yadav J.S."/>
            <person name="Aerts A."/>
            <person name="Benoit I."/>
            <person name="Boyd A."/>
            <person name="Carlson A."/>
            <person name="Copeland A."/>
            <person name="Coutinho P.M."/>
            <person name="de Vries R.P."/>
            <person name="Ferreira P."/>
            <person name="Findley K."/>
            <person name="Foster B."/>
            <person name="Gaskell J."/>
            <person name="Glotzer D."/>
            <person name="Gorecki P."/>
            <person name="Heitman J."/>
            <person name="Hesse C."/>
            <person name="Hori C."/>
            <person name="Igarashi K."/>
            <person name="Jurgens J.A."/>
            <person name="Kallen N."/>
            <person name="Kersten P."/>
            <person name="Kohler A."/>
            <person name="Kuees U."/>
            <person name="Kumar T.K.A."/>
            <person name="Kuo A."/>
            <person name="LaButti K."/>
            <person name="Larrondo L.F."/>
            <person name="Lindquist E."/>
            <person name="Ling A."/>
            <person name="Lombard V."/>
            <person name="Lucas S."/>
            <person name="Lundell T."/>
            <person name="Martin R."/>
            <person name="McLaughlin D.J."/>
            <person name="Morgenstern I."/>
            <person name="Morin E."/>
            <person name="Murat C."/>
            <person name="Nagy L.G."/>
            <person name="Nolan M."/>
            <person name="Ohm R.A."/>
            <person name="Patyshakuliyeva A."/>
            <person name="Rokas A."/>
            <person name="Ruiz-Duenas F.J."/>
            <person name="Sabat G."/>
            <person name="Salamov A."/>
            <person name="Samejima M."/>
            <person name="Schmutz J."/>
            <person name="Slot J.C."/>
            <person name="St John F."/>
            <person name="Stenlid J."/>
            <person name="Sun H."/>
            <person name="Sun S."/>
            <person name="Syed K."/>
            <person name="Tsang A."/>
            <person name="Wiebenga A."/>
            <person name="Young D."/>
            <person name="Pisabarro A."/>
            <person name="Eastwood D.C."/>
            <person name="Martin F."/>
            <person name="Cullen D."/>
            <person name="Grigoriev I.V."/>
            <person name="Hibbett D.S."/>
        </authorList>
    </citation>
    <scope>NUCLEOTIDE SEQUENCE [LARGE SCALE GENOMIC DNA]</scope>
    <source>
        <strain evidence="4">FP-101664</strain>
    </source>
</reference>
<dbReference type="SUPFAM" id="SSF51430">
    <property type="entry name" value="NAD(P)-linked oxidoreductase"/>
    <property type="match status" value="1"/>
</dbReference>
<accession>R7S6S0</accession>
<dbReference type="Proteomes" id="UP000054317">
    <property type="component" value="Unassembled WGS sequence"/>
</dbReference>
<proteinExistence type="predicted"/>
<dbReference type="PANTHER" id="PTHR43625">
    <property type="entry name" value="AFLATOXIN B1 ALDEHYDE REDUCTASE"/>
    <property type="match status" value="1"/>
</dbReference>
<dbReference type="InterPro" id="IPR023210">
    <property type="entry name" value="NADP_OxRdtase_dom"/>
</dbReference>
<dbReference type="AlphaFoldDB" id="R7S6S0"/>
<dbReference type="InterPro" id="IPR036812">
    <property type="entry name" value="NAD(P)_OxRdtase_dom_sf"/>
</dbReference>
<evidence type="ECO:0000313" key="4">
    <source>
        <dbReference type="Proteomes" id="UP000054317"/>
    </source>
</evidence>
<dbReference type="PANTHER" id="PTHR43625:SF40">
    <property type="entry name" value="ALDO-KETO REDUCTASE YAKC [NADP(+)]"/>
    <property type="match status" value="1"/>
</dbReference>
<dbReference type="OrthoDB" id="37537at2759"/>
<dbReference type="InterPro" id="IPR050791">
    <property type="entry name" value="Aldo-Keto_reductase"/>
</dbReference>
<dbReference type="GO" id="GO:0005737">
    <property type="term" value="C:cytoplasm"/>
    <property type="evidence" value="ECO:0007669"/>
    <property type="project" value="TreeGrafter"/>
</dbReference>
<dbReference type="RefSeq" id="XP_008045535.1">
    <property type="nucleotide sequence ID" value="XM_008047344.1"/>
</dbReference>
<sequence>MAPLPTRKIGDDDVTAVGYGAMGISAFYGKILPDEERFKVLDAVYDGGCTFWDTADRYLDSEDLIGQWFKRTGKRDKIFLATKFGIVSGPRTIDGTPEYAVKALDASLKRLGTDHVELWYLHRADPLVPIELTVGAMAEQVKAGKVKYIGLSEVSEQTLRRAHAVHPISALQVEYSPFTLDIEDPKIGLLKAARELGIKIIAYSPLGRGLITGKYKGPEDFEEGDFRRIVPRYSKENFPNILKIADGLKRIGEKHNATAGQVALAWLLAQGDDVIPIPGTTKLPNLKENLDSLKVTLSPEEVEEIRQFAKAADAANGPRYPGHLEGFLFVDTPPLEK</sequence>
<evidence type="ECO:0000313" key="3">
    <source>
        <dbReference type="EMBL" id="EIW51668.1"/>
    </source>
</evidence>
<dbReference type="Gene3D" id="3.20.20.100">
    <property type="entry name" value="NADP-dependent oxidoreductase domain"/>
    <property type="match status" value="1"/>
</dbReference>
<dbReference type="GO" id="GO:0016491">
    <property type="term" value="F:oxidoreductase activity"/>
    <property type="evidence" value="ECO:0007669"/>
    <property type="project" value="UniProtKB-KW"/>
</dbReference>
<dbReference type="Pfam" id="PF00248">
    <property type="entry name" value="Aldo_ket_red"/>
    <property type="match status" value="1"/>
</dbReference>
<keyword evidence="1" id="KW-0560">Oxidoreductase</keyword>
<dbReference type="EMBL" id="JH711799">
    <property type="protein sequence ID" value="EIW51668.1"/>
    <property type="molecule type" value="Genomic_DNA"/>
</dbReference>
<evidence type="ECO:0000256" key="1">
    <source>
        <dbReference type="ARBA" id="ARBA00023002"/>
    </source>
</evidence>
<name>R7S6S0_TRAVS</name>
<dbReference type="OMA" id="YARECCE"/>
<evidence type="ECO:0000259" key="2">
    <source>
        <dbReference type="Pfam" id="PF00248"/>
    </source>
</evidence>